<keyword evidence="1" id="KW-0732">Signal</keyword>
<evidence type="ECO:0000256" key="1">
    <source>
        <dbReference type="SAM" id="SignalP"/>
    </source>
</evidence>
<feature type="chain" id="PRO_5036965155" evidence="1">
    <location>
        <begin position="26"/>
        <end position="205"/>
    </location>
</feature>
<name>A0A969W756_9GAMM</name>
<reference evidence="2" key="1">
    <citation type="submission" date="2020-03" db="EMBL/GenBank/DDBJ databases">
        <title>Solimonas marina sp. nov., isolated from deep seawater of the Pacific Ocean.</title>
        <authorList>
            <person name="Liu X."/>
            <person name="Lai Q."/>
            <person name="Sun F."/>
            <person name="Gai Y."/>
            <person name="Li G."/>
            <person name="Shao Z."/>
        </authorList>
    </citation>
    <scope>NUCLEOTIDE SEQUENCE</scope>
    <source>
        <strain evidence="2">C16B3</strain>
    </source>
</reference>
<evidence type="ECO:0000313" key="2">
    <source>
        <dbReference type="EMBL" id="NKF20718.1"/>
    </source>
</evidence>
<dbReference type="EMBL" id="JAAVXB010000001">
    <property type="protein sequence ID" value="NKF20718.1"/>
    <property type="molecule type" value="Genomic_DNA"/>
</dbReference>
<dbReference type="AlphaFoldDB" id="A0A969W756"/>
<feature type="signal peptide" evidence="1">
    <location>
        <begin position="1"/>
        <end position="25"/>
    </location>
</feature>
<dbReference type="SUPFAM" id="SSF48695">
    <property type="entry name" value="Multiheme cytochromes"/>
    <property type="match status" value="1"/>
</dbReference>
<sequence>MIVMRLIRLAMLVGVLAAGGSAARAAEPLKSPADFAGIADRGARSQALFTEAGKVITSPRCLNCHPVGDSPTQGDDLHAHLPHVVRGADGHGAVGLACQTCHQADNFASSGVPGNPHWGLAPRSMAWQHHTLGQICRQIKDKSRNGGRSLVQLHTHMADDALVGWAWHPGIDSHGQPRTPAPGTQQQFGELIEAWIQTGAVCPAS</sequence>
<dbReference type="InterPro" id="IPR036280">
    <property type="entry name" value="Multihaem_cyt_sf"/>
</dbReference>
<gene>
    <name evidence="2" type="ORF">G7Y82_00215</name>
</gene>
<accession>A0A969W756</accession>
<dbReference type="Proteomes" id="UP000653472">
    <property type="component" value="Unassembled WGS sequence"/>
</dbReference>
<comment type="caution">
    <text evidence="2">The sequence shown here is derived from an EMBL/GenBank/DDBJ whole genome shotgun (WGS) entry which is preliminary data.</text>
</comment>
<organism evidence="2 3">
    <name type="scientific">Solimonas marina</name>
    <dbReference type="NCBI Taxonomy" id="2714601"/>
    <lineage>
        <taxon>Bacteria</taxon>
        <taxon>Pseudomonadati</taxon>
        <taxon>Pseudomonadota</taxon>
        <taxon>Gammaproteobacteria</taxon>
        <taxon>Nevskiales</taxon>
        <taxon>Nevskiaceae</taxon>
        <taxon>Solimonas</taxon>
    </lineage>
</organism>
<protein>
    <submittedName>
        <fullName evidence="2">Isoquinoline 1-oxidoreductase subunit</fullName>
    </submittedName>
</protein>
<proteinExistence type="predicted"/>
<keyword evidence="3" id="KW-1185">Reference proteome</keyword>
<evidence type="ECO:0000313" key="3">
    <source>
        <dbReference type="Proteomes" id="UP000653472"/>
    </source>
</evidence>